<dbReference type="AlphaFoldDB" id="A0A367EC78"/>
<dbReference type="OrthoDB" id="4993002at2"/>
<evidence type="ECO:0000256" key="1">
    <source>
        <dbReference type="SAM" id="MobiDB-lite"/>
    </source>
</evidence>
<reference evidence="2 3" key="1">
    <citation type="submission" date="2018-06" db="EMBL/GenBank/DDBJ databases">
        <title>Streptomyces reniochalinae sp. nov. and Streptomyces diacarnus sp. nov. from marine sponges.</title>
        <authorList>
            <person name="Li L."/>
        </authorList>
    </citation>
    <scope>NUCLEOTIDE SEQUENCE [LARGE SCALE GENOMIC DNA]</scope>
    <source>
        <strain evidence="2 3">LHW50302</strain>
    </source>
</reference>
<feature type="compositionally biased region" description="Basic and acidic residues" evidence="1">
    <location>
        <begin position="155"/>
        <end position="165"/>
    </location>
</feature>
<comment type="caution">
    <text evidence="2">The sequence shown here is derived from an EMBL/GenBank/DDBJ whole genome shotgun (WGS) entry which is preliminary data.</text>
</comment>
<gene>
    <name evidence="2" type="ORF">DQ392_28210</name>
</gene>
<evidence type="ECO:0000313" key="3">
    <source>
        <dbReference type="Proteomes" id="UP000253507"/>
    </source>
</evidence>
<dbReference type="EMBL" id="QOIM01000042">
    <property type="protein sequence ID" value="RCG14947.1"/>
    <property type="molecule type" value="Genomic_DNA"/>
</dbReference>
<name>A0A367EC78_9ACTN</name>
<evidence type="ECO:0000313" key="2">
    <source>
        <dbReference type="EMBL" id="RCG14947.1"/>
    </source>
</evidence>
<sequence>MAVKKIWSIDHACGHTTEADLSARAADRRAGYARWLASRDCSECWRASREEDSESKAEWLAKKRAEEAAKAEEWAEQYRMPPLDGSERAVGWATRCRHQLVASAYTGLVLEGGMDEAEWEAIEEAVRPLTRAGWWIDNRDADPSDLPELLEAAGEADRPSENPHF</sequence>
<proteinExistence type="predicted"/>
<accession>A0A367EC78</accession>
<protein>
    <submittedName>
        <fullName evidence="2">Uncharacterized protein</fullName>
    </submittedName>
</protein>
<organism evidence="2 3">
    <name type="scientific">Streptomyces reniochalinae</name>
    <dbReference type="NCBI Taxonomy" id="2250578"/>
    <lineage>
        <taxon>Bacteria</taxon>
        <taxon>Bacillati</taxon>
        <taxon>Actinomycetota</taxon>
        <taxon>Actinomycetes</taxon>
        <taxon>Kitasatosporales</taxon>
        <taxon>Streptomycetaceae</taxon>
        <taxon>Streptomyces</taxon>
    </lineage>
</organism>
<dbReference type="Proteomes" id="UP000253507">
    <property type="component" value="Unassembled WGS sequence"/>
</dbReference>
<feature type="region of interest" description="Disordered" evidence="1">
    <location>
        <begin position="144"/>
        <end position="165"/>
    </location>
</feature>
<keyword evidence="3" id="KW-1185">Reference proteome</keyword>
<dbReference type="RefSeq" id="WP_114018484.1">
    <property type="nucleotide sequence ID" value="NZ_QOIM01000042.1"/>
</dbReference>